<reference evidence="3" key="3">
    <citation type="submission" date="2025-08" db="UniProtKB">
        <authorList>
            <consortium name="RefSeq"/>
        </authorList>
    </citation>
    <scope>IDENTIFICATION</scope>
    <source>
        <strain evidence="3">NI907</strain>
    </source>
</reference>
<reference evidence="3" key="2">
    <citation type="submission" date="2019-10" db="EMBL/GenBank/DDBJ databases">
        <authorList>
            <consortium name="NCBI Genome Project"/>
        </authorList>
    </citation>
    <scope>NUCLEOTIDE SEQUENCE</scope>
    <source>
        <strain evidence="3">NI907</strain>
    </source>
</reference>
<evidence type="ECO:0000313" key="3">
    <source>
        <dbReference type="RefSeq" id="XP_030978406.1"/>
    </source>
</evidence>
<dbReference type="OrthoDB" id="5555533at2759"/>
<dbReference type="InterPro" id="IPR037652">
    <property type="entry name" value="Mim2"/>
</dbReference>
<dbReference type="GO" id="GO:0005741">
    <property type="term" value="C:mitochondrial outer membrane"/>
    <property type="evidence" value="ECO:0007669"/>
    <property type="project" value="TreeGrafter"/>
</dbReference>
<dbReference type="KEGG" id="pgri:PgNI_08504"/>
<evidence type="ECO:0000313" key="2">
    <source>
        <dbReference type="Proteomes" id="UP000515153"/>
    </source>
</evidence>
<dbReference type="GeneID" id="41963409"/>
<gene>
    <name evidence="3" type="ORF">PgNI_08504</name>
</gene>
<dbReference type="Proteomes" id="UP000515153">
    <property type="component" value="Chromosome V"/>
</dbReference>
<dbReference type="GO" id="GO:0045040">
    <property type="term" value="P:protein insertion into mitochondrial outer membrane"/>
    <property type="evidence" value="ECO:0007669"/>
    <property type="project" value="InterPro"/>
</dbReference>
<organism evidence="2 3">
    <name type="scientific">Pyricularia grisea</name>
    <name type="common">Crabgrass-specific blast fungus</name>
    <name type="synonym">Magnaporthe grisea</name>
    <dbReference type="NCBI Taxonomy" id="148305"/>
    <lineage>
        <taxon>Eukaryota</taxon>
        <taxon>Fungi</taxon>
        <taxon>Dikarya</taxon>
        <taxon>Ascomycota</taxon>
        <taxon>Pezizomycotina</taxon>
        <taxon>Sordariomycetes</taxon>
        <taxon>Sordariomycetidae</taxon>
        <taxon>Magnaporthales</taxon>
        <taxon>Pyriculariaceae</taxon>
        <taxon>Pyricularia</taxon>
    </lineage>
</organism>
<sequence>MSATTESYILPDPAVASDDHDDLDSLPSISTSLLDSEPDSEAQREWEESLEQLQLMLTMVIIPFTGKYMGRKFAFWSWARYMEWMHNVEIRWTNKKAFAAAGVIEAAATL</sequence>
<proteinExistence type="predicted"/>
<name>A0A6P8AU18_PYRGI</name>
<protein>
    <submittedName>
        <fullName evidence="3">Uncharacterized protein</fullName>
    </submittedName>
</protein>
<evidence type="ECO:0000256" key="1">
    <source>
        <dbReference type="SAM" id="MobiDB-lite"/>
    </source>
</evidence>
<reference evidence="2 3" key="1">
    <citation type="journal article" date="2019" name="Mol. Biol. Evol.">
        <title>Blast fungal genomes show frequent chromosomal changes, gene gains and losses, and effector gene turnover.</title>
        <authorList>
            <person name="Gomez Luciano L.B."/>
            <person name="Jason Tsai I."/>
            <person name="Chuma I."/>
            <person name="Tosa Y."/>
            <person name="Chen Y.H."/>
            <person name="Li J.Y."/>
            <person name="Li M.Y."/>
            <person name="Jade Lu M.Y."/>
            <person name="Nakayashiki H."/>
            <person name="Li W.H."/>
        </authorList>
    </citation>
    <scope>NUCLEOTIDE SEQUENCE [LARGE SCALE GENOMIC DNA]</scope>
    <source>
        <strain evidence="2 3">NI907</strain>
    </source>
</reference>
<dbReference type="RefSeq" id="XP_030978406.1">
    <property type="nucleotide sequence ID" value="XM_031128501.1"/>
</dbReference>
<dbReference type="Pfam" id="PF19117">
    <property type="entry name" value="Mim2"/>
    <property type="match status" value="1"/>
</dbReference>
<dbReference type="PANTHER" id="PTHR28230:SF1">
    <property type="entry name" value="MITOCHONDRIAL IMPORT PROTEIN 2"/>
    <property type="match status" value="1"/>
</dbReference>
<dbReference type="PANTHER" id="PTHR28230">
    <property type="entry name" value="CHROMOSOME 1, WHOLE GENOME SHOTGUN SEQUENCE"/>
    <property type="match status" value="1"/>
</dbReference>
<keyword evidence="2" id="KW-1185">Reference proteome</keyword>
<accession>A0A6P8AU18</accession>
<dbReference type="AlphaFoldDB" id="A0A6P8AU18"/>
<dbReference type="GO" id="GO:0070096">
    <property type="term" value="P:mitochondrial outer membrane translocase complex assembly"/>
    <property type="evidence" value="ECO:0007669"/>
    <property type="project" value="InterPro"/>
</dbReference>
<feature type="region of interest" description="Disordered" evidence="1">
    <location>
        <begin position="1"/>
        <end position="22"/>
    </location>
</feature>